<feature type="domain" description="Dynein heavy chain AAA lid" evidence="24">
    <location>
        <begin position="3618"/>
        <end position="3757"/>
    </location>
</feature>
<evidence type="ECO:0000259" key="24">
    <source>
        <dbReference type="Pfam" id="PF18198"/>
    </source>
</evidence>
<dbReference type="PANTHER" id="PTHR22878">
    <property type="entry name" value="DYNEIN HEAVY CHAIN 6, AXONEMAL-LIKE-RELATED"/>
    <property type="match status" value="1"/>
</dbReference>
<dbReference type="Gene3D" id="3.40.50.300">
    <property type="entry name" value="P-loop containing nucleotide triphosphate hydrolases"/>
    <property type="match status" value="5"/>
</dbReference>
<dbReference type="FunFam" id="3.10.490.20:FF:000001">
    <property type="entry name" value="dynein heavy chain 7, axonemal"/>
    <property type="match status" value="1"/>
</dbReference>
<keyword evidence="5" id="KW-0547">Nucleotide-binding</keyword>
<keyword evidence="8" id="KW-0282">Flagellum</keyword>
<comment type="subcellular location">
    <subcellularLocation>
        <location evidence="1">Cytoplasm</location>
        <location evidence="1">Cytoskeleton</location>
        <location evidence="1">Flagellum axoneme</location>
    </subcellularLocation>
</comment>
<dbReference type="FunFam" id="3.40.50.300:FF:001328">
    <property type="entry name" value="Dynein heavy chain 6, axonemal"/>
    <property type="match status" value="1"/>
</dbReference>
<dbReference type="InterPro" id="IPR024317">
    <property type="entry name" value="Dynein_heavy_chain_D4_dom"/>
</dbReference>
<dbReference type="Pfam" id="PF12775">
    <property type="entry name" value="AAA_7"/>
    <property type="match status" value="1"/>
</dbReference>
<dbReference type="Gene3D" id="1.20.140.100">
    <property type="entry name" value="Dynein heavy chain, N-terminal domain 2"/>
    <property type="match status" value="1"/>
</dbReference>
<dbReference type="InterPro" id="IPR041466">
    <property type="entry name" value="Dynein_AAA5_ext"/>
</dbReference>
<dbReference type="Pfam" id="PF18198">
    <property type="entry name" value="AAA_lid_11"/>
    <property type="match status" value="1"/>
</dbReference>
<dbReference type="Pfam" id="PF12781">
    <property type="entry name" value="AAA_9"/>
    <property type="match status" value="1"/>
</dbReference>
<evidence type="ECO:0000259" key="23">
    <source>
        <dbReference type="Pfam" id="PF17852"/>
    </source>
</evidence>
<feature type="domain" description="Dynein 2 heavy chain 1 cytoplasmic ATPase lid" evidence="26">
    <location>
        <begin position="2207"/>
        <end position="2289"/>
    </location>
</feature>
<dbReference type="Pfam" id="PF08393">
    <property type="entry name" value="DHC_N2"/>
    <property type="match status" value="1"/>
</dbReference>
<dbReference type="Gene3D" id="1.20.58.1120">
    <property type="match status" value="1"/>
</dbReference>
<keyword evidence="4" id="KW-0493">Microtubule</keyword>
<dbReference type="InterPro" id="IPR043157">
    <property type="entry name" value="Dynein_AAA1S"/>
</dbReference>
<dbReference type="Gene3D" id="1.10.8.720">
    <property type="entry name" value="Region D6 of dynein motor"/>
    <property type="match status" value="1"/>
</dbReference>
<feature type="domain" description="Dynein heavy chain AAA 5 extension" evidence="23">
    <location>
        <begin position="1878"/>
        <end position="1996"/>
    </location>
</feature>
<evidence type="ECO:0000256" key="13">
    <source>
        <dbReference type="ARBA" id="ARBA00023212"/>
    </source>
</evidence>
<evidence type="ECO:0000256" key="5">
    <source>
        <dbReference type="ARBA" id="ARBA00022741"/>
    </source>
</evidence>
<dbReference type="OrthoDB" id="447173at2759"/>
<evidence type="ECO:0000259" key="20">
    <source>
        <dbReference type="Pfam" id="PF12777"/>
    </source>
</evidence>
<keyword evidence="12" id="KW-0505">Motor protein</keyword>
<name>A0A2R6X6X3_MARPO</name>
<evidence type="ECO:0000256" key="16">
    <source>
        <dbReference type="SAM" id="MobiDB-lite"/>
    </source>
</evidence>
<feature type="domain" description="Dynein heavy chain coiled coil stalk" evidence="20">
    <location>
        <begin position="2633"/>
        <end position="2975"/>
    </location>
</feature>
<keyword evidence="11" id="KW-0969">Cilium</keyword>
<dbReference type="Pfam" id="PF18199">
    <property type="entry name" value="Dynein_C"/>
    <property type="match status" value="1"/>
</dbReference>
<dbReference type="FunFam" id="3.40.50.300:FF:000063">
    <property type="entry name" value="dynein heavy chain 6, axonemal"/>
    <property type="match status" value="1"/>
</dbReference>
<evidence type="ECO:0000256" key="15">
    <source>
        <dbReference type="SAM" id="Coils"/>
    </source>
</evidence>
<dbReference type="Gene3D" id="1.10.8.1220">
    <property type="match status" value="1"/>
</dbReference>
<dbReference type="InterPro" id="IPR004273">
    <property type="entry name" value="Dynein_heavy_D6_P-loop"/>
</dbReference>
<evidence type="ECO:0000256" key="3">
    <source>
        <dbReference type="ARBA" id="ARBA00022490"/>
    </source>
</evidence>
<dbReference type="EMBL" id="KZ772704">
    <property type="protein sequence ID" value="PTQ41852.1"/>
    <property type="molecule type" value="Genomic_DNA"/>
</dbReference>
<keyword evidence="14" id="KW-0966">Cell projection</keyword>
<dbReference type="FunFam" id="1.20.920.30:FF:000005">
    <property type="entry name" value="Dynein, axonemal, heavy chain 2"/>
    <property type="match status" value="1"/>
</dbReference>
<dbReference type="FunFam" id="1.10.287.2620:FF:000002">
    <property type="entry name" value="Dynein heavy chain 2, axonemal"/>
    <property type="match status" value="1"/>
</dbReference>
<dbReference type="InterPro" id="IPR024743">
    <property type="entry name" value="Dynein_HC_stalk"/>
</dbReference>
<dbReference type="Gene3D" id="1.10.287.2620">
    <property type="match status" value="1"/>
</dbReference>
<keyword evidence="7" id="KW-0067">ATP-binding</keyword>
<dbReference type="FunFam" id="1.20.58.1120:FF:000005">
    <property type="entry name" value="Dynein, axonemal, heavy chain 12"/>
    <property type="match status" value="1"/>
</dbReference>
<dbReference type="Pfam" id="PF03028">
    <property type="entry name" value="Dynein_heavy"/>
    <property type="match status" value="1"/>
</dbReference>
<evidence type="ECO:0000259" key="26">
    <source>
        <dbReference type="Pfam" id="PF22597"/>
    </source>
</evidence>
<dbReference type="Gene3D" id="6.10.140.1060">
    <property type="match status" value="1"/>
</dbReference>
<evidence type="ECO:0000256" key="8">
    <source>
        <dbReference type="ARBA" id="ARBA00022846"/>
    </source>
</evidence>
<dbReference type="FunFam" id="1.20.920.20:FF:000006">
    <property type="entry name" value="Dynein, axonemal, heavy chain 6"/>
    <property type="match status" value="1"/>
</dbReference>
<feature type="region of interest" description="Disordered" evidence="16">
    <location>
        <begin position="1"/>
        <end position="38"/>
    </location>
</feature>
<dbReference type="FunFam" id="1.20.140.100:FF:000004">
    <property type="entry name" value="Dynein axonemal heavy chain 6"/>
    <property type="match status" value="1"/>
</dbReference>
<dbReference type="Pfam" id="PF12777">
    <property type="entry name" value="MT"/>
    <property type="match status" value="1"/>
</dbReference>
<dbReference type="Pfam" id="PF12780">
    <property type="entry name" value="AAA_8"/>
    <property type="match status" value="1"/>
</dbReference>
<dbReference type="Gene3D" id="3.20.180.20">
    <property type="entry name" value="Dynein heavy chain, N-terminal domain 2"/>
    <property type="match status" value="1"/>
</dbReference>
<feature type="domain" description="Dynein heavy chain C-terminal" evidence="25">
    <location>
        <begin position="3763"/>
        <end position="4066"/>
    </location>
</feature>
<feature type="domain" description="Dynein heavy chain ATP-binding dynein motor region" evidence="22">
    <location>
        <begin position="3007"/>
        <end position="3228"/>
    </location>
</feature>
<dbReference type="InterPro" id="IPR041658">
    <property type="entry name" value="AAA_lid_11"/>
</dbReference>
<dbReference type="GO" id="GO:0003341">
    <property type="term" value="P:cilium movement"/>
    <property type="evidence" value="ECO:0007669"/>
    <property type="project" value="UniProtKB-ARBA"/>
</dbReference>
<evidence type="ECO:0000256" key="10">
    <source>
        <dbReference type="ARBA" id="ARBA00023054"/>
    </source>
</evidence>
<dbReference type="FunFam" id="3.20.180.20:FF:000003">
    <property type="entry name" value="Dynein heavy chain 12, axonemal"/>
    <property type="match status" value="1"/>
</dbReference>
<dbReference type="PANTHER" id="PTHR22878:SF73">
    <property type="entry name" value="DYNEIN AXONEMAL HEAVY CHAIN 1"/>
    <property type="match status" value="1"/>
</dbReference>
<dbReference type="InterPro" id="IPR035699">
    <property type="entry name" value="AAA_6"/>
</dbReference>
<evidence type="ECO:0000259" key="18">
    <source>
        <dbReference type="Pfam" id="PF08393"/>
    </source>
</evidence>
<dbReference type="InterPro" id="IPR041228">
    <property type="entry name" value="Dynein_C"/>
</dbReference>
<dbReference type="GO" id="GO:0060271">
    <property type="term" value="P:cilium assembly"/>
    <property type="evidence" value="ECO:0007669"/>
    <property type="project" value="UniProtKB-ARBA"/>
</dbReference>
<dbReference type="Gene3D" id="1.10.8.710">
    <property type="match status" value="1"/>
</dbReference>
<comment type="similarity">
    <text evidence="2">Belongs to the dynein heavy chain family.</text>
</comment>
<feature type="domain" description="Dynein heavy chain hydrolytic ATP-binding dynein motor region" evidence="19">
    <location>
        <begin position="1376"/>
        <end position="1702"/>
    </location>
</feature>
<proteinExistence type="inferred from homology"/>
<sequence>MATPVRPTQPKPRAKSRMSMDRAMDVDNSASTSDGQKVTGVKRTSLEAMLDDTVSVLNPKVMVPYITKVGEVPRKVQIERKKRLFATVNIEDLLAKEGLKPDELDFDNKKLPLHVFDNTTFETRFPQQWVDKVTKVPAVAGLTNFEGKSVWKSCIVTDFLEESNTYLVQWDETGHTSWLPRIQVHFQAEDPFLFVKRVKAAHDARAKAEVELKYNCYIKAMPIEDRTYMTPEQLERVKAHTYNTKFMKEKLMDVSGLLTEANTDYGNVMNKLTFDDSLKYKPTPSNEFIVEMDVEFPPDEPKKPVPRSGTVEVPEYDYEEQASEFYFMSCLTRPEVIIATAKLRFECNKIPKMTLLSTHYIKSMRLDEFESMETQTAEQALLHLKESWLTLLRNIIRSSFKDAGKGWFNIKEASLEAYRASKMKRYLTMVRYIMEDALRYLVEETLERYTVFIEKQCGGPMVEIVDTDEANCTWPQQDFAAMVKKPPLFALEIVTAEGGIFEYNTQLKNFEEVTVRSLEFAVKCLQTIPQIEASIMENQFWSKVPNLSTPMLEEPLIIALKSRVQVAIRKAMTVARLYLDKYVEFEPLLKMDVPKYKAELIAKKLSLKDLLEEVRAHKAEQDNLDRRIPNSISFGTFQITCKKIRQSLLQKKQQLCDIVMQLIASTPKQLGEDKHKRFEEIEKQLKIKTHNPEEVAAQKDFILTVPGKVIELKQEIDQLEVYYTAMDDLQYALTDGDFGQKWTLLTWPTKIEKLCEKIEKSLAVDNERYQKEMEAEQALFVNTLESVDATVTTFNNYTDMGQVELVSYEARECADKLRKAEAATRLFNSREALFGVPPTDYSRLKRIQEAFEPFNYLWVAADEWKKRYKGWMEDSWNNLVPDDVEKLVMGWWKGLFKYGREFSKRDLMTQATYCEDIRAQVGEFKPYVPLIAALRQPGMRDRHWDEISKQINLDVHPTDAFTLQQGIQMGLLNHLPILEEVADLASKEFGIENQLSKMESDWKSLDLQILEYKETGTYIMKIEEATLQQLDDHIVLTQAMSFSPFKKPFEDKIAKWEQLLQLVSEVVEEWLMVQRQWMYLEPIFSSPDIQTQLPIESKRFQTVNNIWRKALAQAHTTPQILTMCSSKKLLEQFRESNRLLDLVQKGLADYLETKRLAFSRFFFLSNDELLQILSQAKNPLAVQPHLHKCFEAIDSLDFKKDLEITAMNSAEGEKIPFSASMSPIGNVENWLSQVEQRMKESVHQQIKLAVTAYRNTVRTQWVQEWPGQVVLAGSSVYWTMGVEGAIRQANLQEFFDTVQVVQLEGLTDLVRAPLSKLARLTLGALIVIDVHARDVVQALINEKVKAPTDFEWVSQLRYYWENEGIWVKMVQASIVYGYEYLGNTPRLVITPLTDRCYMTLMGALHLNLGGAPAGPAGTGKTETTKDLAKALAKQCVVFNCSDGLDYLAMGKFFKGLASSGAWACFDEFNRIDLEVLSVIAQQILTIQLAIQQKVKRFIFEDTEISLDPSCSVYITMNPGYAGRSELPDNLKALFRPCAMMVPDYALIGEISLFSFGFRKAKGLAQKMVATFKLCSEQLSSQDHYDYGMRAVKSVIVAAGNLKRSYPDEDEDVLLLRGLRDINVPKFLSQDLPLFAGIITDLFPGVEPPAISYDDLIGALVTVGKDLNIQAVEAFTTKVIQLYETTIVRHGLMLVGPTGGGKTANYRSLAGAMSLLNTQGSTVYEKVRIACLNPKSITMGQLYGDFDENTHEWTDGVLACYMRELAEDPSPAKKWLMFDGPVDAIWIENMNTVLDDNKKLCLVSGEIIQMSQTMTMMFEVEDLAVASPATVSRCGMVFMEPFARGFDPLLTSWLQRIPKHVSAFADKFTFWFRNISVVATRLVRKSLKQTVATSDDNLILSMFNIMDALMAPYCKDGGLEVMTDEEKQRLPKIIEPLFMFATCWSAGASCDNESRSKFDLHIRESMKEHKIEIPYPEGMDVFQYSYDHVNLQWVEWMTTIPKYTCDPKTPFSELIVPTAGVVGYKSVIHALLVIGKHVLCVGETGTGKTLVVRDKLLNYMDPVYVPMFINFSARTGANQTQDLIDSKTEKRRKGVYGPPAMKKYVIFVDDVNMPQREKYFAQPPIEILRQWMDHKGWYDRHPPCAFRTIVDIQFVGCMGPPGGGRNPVTMRFLRHFNFLSFTEMPDDSLKLIFSTILNATFVLGFPDDVKAAADSIVIGTIDVYNTIRRELLPTPAKSHYTFNLRDLSKVIQGVLRADPKTTKELKPVIKLWVHEAMRVFQDRLINNEDRSWFRNLLATQLQKYFDMKWDTLFSIDRVIFGDFFIPGAEPRLYEEITELEQLQKVMYEYLEQYNSNSNAPMNLVLFLDAIEHVSRVCRVIRLPLGNALLLGVGGSGRQSLSKLATFIEEYEIIQVEIAKGYGNNEWKEDLKKVLYKAGLDDKETVFLFSDTQILMESFLEDINNILNSGEVPNLWKNEDLDIIATAMRPILLAAGTPVTKLNLQTAFLKRVRQNLHVVLAMSPIGDAFRTRLRMFPSLVNCCTIDWFSEWPEEALKSVANNFLTATGLFTPEEVQKVVKVCVYIHQSVERRSADFLQELNRHNYVTPTSYLELLQLFIKLMGEKKSDLQGLKGRLEAGLDKLLTTAQEVEVMQEELKRLQPILQATAKEADEMMAVISNDKKAADITKAEVGKQEAEANKMAAKAKAIADSAQAELDKALPALEAALSSLKLLTRNDIVEVKSLRNPPEGVKMVMEACCIMFQQAPKMVADPNKLGKKLADYWDASTKMLTDPTKFLDSLLGFDKDNIPESVIVKIEPFITMEAFTPEQVARVSKACTSICMWVRAMHSYYLVCKVVAPKRAQLAEAQGVLDAVLAQLHDAQAKLKEVESKIALLEADLSAAVAKKDALAKQASDCEKKLSNADKLIGGLGGERTRWIANIASLEIDIKNVIGDVAVAAGAIAYTGPFTPPYREKFNLDWVRLVKELELPHTPAITLQGCLKDPVKMRAWNIAGLPSDTLSEDNGIIVSKARRWPLMIDPQGQANKWIKNMYRDIGLDVIKLSEKDYLRTLENGVRFGRVVLLENVLEALDPALEPLLLQQTYKQGGQEVIKIGENIIPYHKDFKFYITTKLRNPHYAPEVSVKVTLLNFFVTPEGLEDQLLGNVVTKERPDLAEMKTQLTLSNASMKRELKELETKILFLLSNAQGNILEDETLINTLAQSKITSDEIKLKVVEAEKTEVAIDETREVYRKVATRASLLFFCISDLALVDPMYQYSLPWFIGLFVRAMESAAQSTVIDKRIENLNEYFTYSLYVNVCRSLFEKHKLMFSMMLCIKILQGKGEVDSLEWRFLLSGGISSVLTLKNPAPDWLTDKSWSDILNLAKLERFKNFEKHVVDNIAHYRKYFDSSDAHKEPLAGEWNTKLDNLQKLLVLRCLRIDKSLLGIQDFVTHHLGQRFIEPPAFDLATCFKDGTPNSPLIFVLSPGADPMADLLKLAEDHRFTKKFEKVSLGQGQGPKAEKLLAQGMERGMWVCLQNCHLSQSWMPALDRIVDNIDPEKVHKDFRLWLTSMPSPDFPVAILQNGVKMTLEPPKGLRSNMIRSYLRYTDKQLNDCAKPDEWKRLVFATCLFHAVIQERRKFGPLGWNIRYDFTDGDLSVCQVQIRMFLNDYEDIPFKVIRFLCGEINYGGRVTDDKDRRLMNTLLQTFVTAEVCTEKGYKFSESGVFCIPDASNCNAFLTYCREIPLAPKPEIFGLHENADITCDQNESNDLYGTVLTLQPRESASGTGMSREDIIEKKCKDMLAVVPPVYDVEVVLQKYPTMYNESMNTVLTQECIRYNGLLSVMKRSLQDALKALKGLVVMSPDLEMLCNSIFLNLVPEMWQGKAYPSLKPLSAWIDDLLERCKFISKWIAEGVPAVIWISGFFFPQAFLTGTLQNFARKHRMAIDTVSFDYQEMDTDSVKTLTRQPESGCYIRGLYLEGARWDSQAHLLTESRPKELFTDCPIIWLKPTQHRVPPTGGIYLCPVYKTLVRAGTLSTTGHSTNFVMYLELKSEKKQAWWINRGVGLFTALAY</sequence>
<keyword evidence="6" id="KW-0970">Cilium biogenesis/degradation</keyword>
<keyword evidence="10 15" id="KW-0175">Coiled coil</keyword>
<evidence type="ECO:0000256" key="2">
    <source>
        <dbReference type="ARBA" id="ARBA00008887"/>
    </source>
</evidence>
<evidence type="ECO:0000256" key="14">
    <source>
        <dbReference type="ARBA" id="ARBA00023273"/>
    </source>
</evidence>
<evidence type="ECO:0000256" key="11">
    <source>
        <dbReference type="ARBA" id="ARBA00023069"/>
    </source>
</evidence>
<dbReference type="GO" id="GO:0045505">
    <property type="term" value="F:dynein intermediate chain binding"/>
    <property type="evidence" value="ECO:0007669"/>
    <property type="project" value="InterPro"/>
</dbReference>
<dbReference type="GO" id="GO:0008569">
    <property type="term" value="F:minus-end-directed microtubule motor activity"/>
    <property type="evidence" value="ECO:0007669"/>
    <property type="project" value="InterPro"/>
</dbReference>
<dbReference type="FunFam" id="3.40.50.300:FF:000362">
    <property type="entry name" value="Dynein, axonemal, heavy chain 6"/>
    <property type="match status" value="1"/>
</dbReference>
<dbReference type="InterPro" id="IPR035706">
    <property type="entry name" value="AAA_9"/>
</dbReference>
<dbReference type="InterPro" id="IPR054354">
    <property type="entry name" value="DYNC2H1-like_lid"/>
</dbReference>
<evidence type="ECO:0000313" key="27">
    <source>
        <dbReference type="EMBL" id="PTQ41852.1"/>
    </source>
</evidence>
<dbReference type="Gene3D" id="1.10.472.130">
    <property type="match status" value="1"/>
</dbReference>
<evidence type="ECO:0000313" key="28">
    <source>
        <dbReference type="Proteomes" id="UP000244005"/>
    </source>
</evidence>
<feature type="domain" description="Dynein heavy chain region D6 P-loop" evidence="17">
    <location>
        <begin position="3473"/>
        <end position="3586"/>
    </location>
</feature>
<feature type="coiled-coil region" evidence="15">
    <location>
        <begin position="3176"/>
        <end position="3203"/>
    </location>
</feature>
<evidence type="ECO:0000259" key="17">
    <source>
        <dbReference type="Pfam" id="PF03028"/>
    </source>
</evidence>
<feature type="domain" description="Dynein heavy chain AAA module D4" evidence="21">
    <location>
        <begin position="2360"/>
        <end position="2619"/>
    </location>
</feature>
<dbReference type="Pfam" id="PF17852">
    <property type="entry name" value="Dynein_AAA_lid"/>
    <property type="match status" value="1"/>
</dbReference>
<dbReference type="FunFam" id="1.20.1270.280:FF:000001">
    <property type="entry name" value="dynein heavy chain 7, axonemal"/>
    <property type="match status" value="1"/>
</dbReference>
<dbReference type="Gene3D" id="1.20.1270.280">
    <property type="match status" value="1"/>
</dbReference>
<dbReference type="FunFam" id="1.10.8.1220:FF:000001">
    <property type="entry name" value="Dynein axonemal heavy chain 5"/>
    <property type="match status" value="1"/>
</dbReference>
<evidence type="ECO:0000256" key="7">
    <source>
        <dbReference type="ARBA" id="ARBA00022840"/>
    </source>
</evidence>
<dbReference type="FunFam" id="3.40.50.300:FF:000223">
    <property type="entry name" value="Dynein heavy chain 3, axonemal"/>
    <property type="match status" value="1"/>
</dbReference>
<accession>A0A2R6X6X3</accession>
<reference evidence="28" key="1">
    <citation type="journal article" date="2017" name="Cell">
        <title>Insights into land plant evolution garnered from the Marchantia polymorpha genome.</title>
        <authorList>
            <person name="Bowman J.L."/>
            <person name="Kohchi T."/>
            <person name="Yamato K.T."/>
            <person name="Jenkins J."/>
            <person name="Shu S."/>
            <person name="Ishizaki K."/>
            <person name="Yamaoka S."/>
            <person name="Nishihama R."/>
            <person name="Nakamura Y."/>
            <person name="Berger F."/>
            <person name="Adam C."/>
            <person name="Aki S.S."/>
            <person name="Althoff F."/>
            <person name="Araki T."/>
            <person name="Arteaga-Vazquez M.A."/>
            <person name="Balasubrmanian S."/>
            <person name="Barry K."/>
            <person name="Bauer D."/>
            <person name="Boehm C.R."/>
            <person name="Briginshaw L."/>
            <person name="Caballero-Perez J."/>
            <person name="Catarino B."/>
            <person name="Chen F."/>
            <person name="Chiyoda S."/>
            <person name="Chovatia M."/>
            <person name="Davies K.M."/>
            <person name="Delmans M."/>
            <person name="Demura T."/>
            <person name="Dierschke T."/>
            <person name="Dolan L."/>
            <person name="Dorantes-Acosta A.E."/>
            <person name="Eklund D.M."/>
            <person name="Florent S.N."/>
            <person name="Flores-Sandoval E."/>
            <person name="Fujiyama A."/>
            <person name="Fukuzawa H."/>
            <person name="Galik B."/>
            <person name="Grimanelli D."/>
            <person name="Grimwood J."/>
            <person name="Grossniklaus U."/>
            <person name="Hamada T."/>
            <person name="Haseloff J."/>
            <person name="Hetherington A.J."/>
            <person name="Higo A."/>
            <person name="Hirakawa Y."/>
            <person name="Hundley H.N."/>
            <person name="Ikeda Y."/>
            <person name="Inoue K."/>
            <person name="Inoue S.I."/>
            <person name="Ishida S."/>
            <person name="Jia Q."/>
            <person name="Kakita M."/>
            <person name="Kanazawa T."/>
            <person name="Kawai Y."/>
            <person name="Kawashima T."/>
            <person name="Kennedy M."/>
            <person name="Kinose K."/>
            <person name="Kinoshita T."/>
            <person name="Kohara Y."/>
            <person name="Koide E."/>
            <person name="Komatsu K."/>
            <person name="Kopischke S."/>
            <person name="Kubo M."/>
            <person name="Kyozuka J."/>
            <person name="Lagercrantz U."/>
            <person name="Lin S.S."/>
            <person name="Lindquist E."/>
            <person name="Lipzen A.M."/>
            <person name="Lu C.W."/>
            <person name="De Luna E."/>
            <person name="Martienssen R.A."/>
            <person name="Minamino N."/>
            <person name="Mizutani M."/>
            <person name="Mizutani M."/>
            <person name="Mochizuki N."/>
            <person name="Monte I."/>
            <person name="Mosher R."/>
            <person name="Nagasaki H."/>
            <person name="Nakagami H."/>
            <person name="Naramoto S."/>
            <person name="Nishitani K."/>
            <person name="Ohtani M."/>
            <person name="Okamoto T."/>
            <person name="Okumura M."/>
            <person name="Phillips J."/>
            <person name="Pollak B."/>
            <person name="Reinders A."/>
            <person name="Rovekamp M."/>
            <person name="Sano R."/>
            <person name="Sawa S."/>
            <person name="Schmid M.W."/>
            <person name="Shirakawa M."/>
            <person name="Solano R."/>
            <person name="Spunde A."/>
            <person name="Suetsugu N."/>
            <person name="Sugano S."/>
            <person name="Sugiyama A."/>
            <person name="Sun R."/>
            <person name="Suzuki Y."/>
            <person name="Takenaka M."/>
            <person name="Takezawa D."/>
            <person name="Tomogane H."/>
            <person name="Tsuzuki M."/>
            <person name="Ueda T."/>
            <person name="Umeda M."/>
            <person name="Ward J.M."/>
            <person name="Watanabe Y."/>
            <person name="Yazaki K."/>
            <person name="Yokoyama R."/>
            <person name="Yoshitake Y."/>
            <person name="Yotsui I."/>
            <person name="Zachgo S."/>
            <person name="Schmutz J."/>
        </authorList>
    </citation>
    <scope>NUCLEOTIDE SEQUENCE [LARGE SCALE GENOMIC DNA]</scope>
    <source>
        <strain evidence="28">Tak-1</strain>
    </source>
</reference>
<evidence type="ECO:0000259" key="25">
    <source>
        <dbReference type="Pfam" id="PF18199"/>
    </source>
</evidence>
<evidence type="ECO:0000256" key="6">
    <source>
        <dbReference type="ARBA" id="ARBA00022794"/>
    </source>
</evidence>
<dbReference type="Pfam" id="PF12774">
    <property type="entry name" value="AAA_6"/>
    <property type="match status" value="1"/>
</dbReference>
<keyword evidence="13" id="KW-0206">Cytoskeleton</keyword>
<dbReference type="Gene3D" id="3.10.490.20">
    <property type="match status" value="1"/>
</dbReference>
<gene>
    <name evidence="27" type="ORF">MARPO_0032s0050</name>
</gene>
<keyword evidence="3" id="KW-0963">Cytoplasm</keyword>
<dbReference type="Gene3D" id="1.20.920.20">
    <property type="match status" value="1"/>
</dbReference>
<evidence type="ECO:0000259" key="19">
    <source>
        <dbReference type="Pfam" id="PF12774"/>
    </source>
</evidence>
<dbReference type="InterPro" id="IPR042219">
    <property type="entry name" value="AAA_lid_11_sf"/>
</dbReference>
<feature type="coiled-coil region" evidence="15">
    <location>
        <begin position="2863"/>
        <end position="2911"/>
    </location>
</feature>
<dbReference type="GO" id="GO:0005524">
    <property type="term" value="F:ATP binding"/>
    <property type="evidence" value="ECO:0007669"/>
    <property type="project" value="UniProtKB-KW"/>
</dbReference>
<dbReference type="FunFam" id="1.10.8.720:FF:000001">
    <property type="entry name" value="dynein heavy chain 7, axonemal"/>
    <property type="match status" value="1"/>
</dbReference>
<dbReference type="InterPro" id="IPR042222">
    <property type="entry name" value="Dynein_2_N"/>
</dbReference>
<dbReference type="GO" id="GO:0051959">
    <property type="term" value="F:dynein light intermediate chain binding"/>
    <property type="evidence" value="ECO:0007669"/>
    <property type="project" value="InterPro"/>
</dbReference>
<dbReference type="InterPro" id="IPR027417">
    <property type="entry name" value="P-loop_NTPase"/>
</dbReference>
<dbReference type="InterPro" id="IPR026983">
    <property type="entry name" value="DHC"/>
</dbReference>
<dbReference type="FunFam" id="3.40.50.300:FF:002141">
    <property type="entry name" value="Dynein heavy chain"/>
    <property type="match status" value="1"/>
</dbReference>
<evidence type="ECO:0000259" key="22">
    <source>
        <dbReference type="Pfam" id="PF12781"/>
    </source>
</evidence>
<dbReference type="InterPro" id="IPR013602">
    <property type="entry name" value="Dynein_heavy_linker"/>
</dbReference>
<dbReference type="Gene3D" id="1.20.920.30">
    <property type="match status" value="1"/>
</dbReference>
<protein>
    <submittedName>
        <fullName evidence="27">Uncharacterized protein</fullName>
    </submittedName>
</protein>
<keyword evidence="9" id="KW-0243">Dynein</keyword>
<dbReference type="Proteomes" id="UP000244005">
    <property type="component" value="Unassembled WGS sequence"/>
</dbReference>
<evidence type="ECO:0000256" key="1">
    <source>
        <dbReference type="ARBA" id="ARBA00004611"/>
    </source>
</evidence>
<dbReference type="Pfam" id="PF22597">
    <property type="entry name" value="DYN_lid"/>
    <property type="match status" value="1"/>
</dbReference>
<dbReference type="FunFam" id="1.10.8.710:FF:000004">
    <property type="entry name" value="Dynein axonemal heavy chain 6"/>
    <property type="match status" value="1"/>
</dbReference>
<dbReference type="InterPro" id="IPR042228">
    <property type="entry name" value="Dynein_linker_3"/>
</dbReference>
<evidence type="ECO:0000259" key="21">
    <source>
        <dbReference type="Pfam" id="PF12780"/>
    </source>
</evidence>
<keyword evidence="28" id="KW-1185">Reference proteome</keyword>
<dbReference type="InterPro" id="IPR043160">
    <property type="entry name" value="Dynein_C_barrel"/>
</dbReference>
<evidence type="ECO:0000256" key="9">
    <source>
        <dbReference type="ARBA" id="ARBA00023017"/>
    </source>
</evidence>
<evidence type="ECO:0000256" key="12">
    <source>
        <dbReference type="ARBA" id="ARBA00023175"/>
    </source>
</evidence>
<feature type="domain" description="Dynein heavy chain linker" evidence="18">
    <location>
        <begin position="844"/>
        <end position="1248"/>
    </location>
</feature>
<dbReference type="Gramene" id="Mp5g13570.1">
    <property type="protein sequence ID" value="Mp5g13570.1.cds"/>
    <property type="gene ID" value="Mp5g13570"/>
</dbReference>
<dbReference type="GO" id="GO:0005874">
    <property type="term" value="C:microtubule"/>
    <property type="evidence" value="ECO:0007669"/>
    <property type="project" value="UniProtKB-KW"/>
</dbReference>
<organism evidence="27 28">
    <name type="scientific">Marchantia polymorpha</name>
    <name type="common">Common liverwort</name>
    <name type="synonym">Marchantia aquatica</name>
    <dbReference type="NCBI Taxonomy" id="3197"/>
    <lineage>
        <taxon>Eukaryota</taxon>
        <taxon>Viridiplantae</taxon>
        <taxon>Streptophyta</taxon>
        <taxon>Embryophyta</taxon>
        <taxon>Marchantiophyta</taxon>
        <taxon>Marchantiopsida</taxon>
        <taxon>Marchantiidae</taxon>
        <taxon>Marchantiales</taxon>
        <taxon>Marchantiaceae</taxon>
        <taxon>Marchantia</taxon>
    </lineage>
</organism>
<dbReference type="GO" id="GO:0005858">
    <property type="term" value="C:axonemal dynein complex"/>
    <property type="evidence" value="ECO:0007669"/>
    <property type="project" value="UniProtKB-ARBA"/>
</dbReference>
<evidence type="ECO:0000256" key="4">
    <source>
        <dbReference type="ARBA" id="ARBA00022701"/>
    </source>
</evidence>
<dbReference type="SUPFAM" id="SSF52540">
    <property type="entry name" value="P-loop containing nucleoside triphosphate hydrolases"/>
    <property type="match status" value="4"/>
</dbReference>